<gene>
    <name evidence="10" type="ORF">NS331_01610</name>
</gene>
<dbReference type="RefSeq" id="WP_058640276.1">
    <property type="nucleotide sequence ID" value="NZ_LDSL01000011.1"/>
</dbReference>
<keyword evidence="4 9" id="KW-0812">Transmembrane</keyword>
<feature type="transmembrane region" description="Helical" evidence="9">
    <location>
        <begin position="95"/>
        <end position="115"/>
    </location>
</feature>
<dbReference type="GO" id="GO:0006865">
    <property type="term" value="P:amino acid transport"/>
    <property type="evidence" value="ECO:0007669"/>
    <property type="project" value="UniProtKB-KW"/>
</dbReference>
<name>A0A147HBY3_9BURK</name>
<feature type="transmembrane region" description="Helical" evidence="9">
    <location>
        <begin position="135"/>
        <end position="159"/>
    </location>
</feature>
<keyword evidence="6 9" id="KW-1133">Transmembrane helix</keyword>
<evidence type="ECO:0000256" key="7">
    <source>
        <dbReference type="ARBA" id="ARBA00023136"/>
    </source>
</evidence>
<keyword evidence="3" id="KW-1003">Cell membrane</keyword>
<evidence type="ECO:0000313" key="11">
    <source>
        <dbReference type="Proteomes" id="UP000072741"/>
    </source>
</evidence>
<evidence type="ECO:0000256" key="8">
    <source>
        <dbReference type="ARBA" id="ARBA00037998"/>
    </source>
</evidence>
<dbReference type="EMBL" id="LDSL01000011">
    <property type="protein sequence ID" value="KTT27576.1"/>
    <property type="molecule type" value="Genomic_DNA"/>
</dbReference>
<evidence type="ECO:0000256" key="1">
    <source>
        <dbReference type="ARBA" id="ARBA00004651"/>
    </source>
</evidence>
<comment type="subcellular location">
    <subcellularLocation>
        <location evidence="1">Cell membrane</location>
        <topology evidence="1">Multi-pass membrane protein</topology>
    </subcellularLocation>
</comment>
<keyword evidence="5" id="KW-0029">Amino-acid transport</keyword>
<comment type="similarity">
    <text evidence="8">Belongs to the binding-protein-dependent transport system permease family. LivHM subfamily.</text>
</comment>
<dbReference type="InterPro" id="IPR001851">
    <property type="entry name" value="ABC_transp_permease"/>
</dbReference>
<feature type="transmembrane region" description="Helical" evidence="9">
    <location>
        <begin position="6"/>
        <end position="29"/>
    </location>
</feature>
<feature type="transmembrane region" description="Helical" evidence="9">
    <location>
        <begin position="64"/>
        <end position="83"/>
    </location>
</feature>
<evidence type="ECO:0000256" key="5">
    <source>
        <dbReference type="ARBA" id="ARBA00022970"/>
    </source>
</evidence>
<evidence type="ECO:0000256" key="3">
    <source>
        <dbReference type="ARBA" id="ARBA00022475"/>
    </source>
</evidence>
<sequence length="286" mass="29319">MPWLDALVQGLLLGGMYAQYALGMALMFGVMRIVNTAHGDLVVLLALLGISAAGALALGPSMVLALLVPIALALGWLLQRLVLNKVLGNDPLPSLIATYGLSIALQNLMLAVWSADNRSLSGGGLEAESLAIGPLYVGLLPVLIFLAALAMSAGLDLTLRRTAFGRALRAASADPEAASITGVNPRRVYALATALAVGMLGVAAVCQSLRATVSPTDGPAQLIYAFEAVIIGGMGSIWGAFAGAMVLGVAQAIGFRIDAGWGVLAGHLVFLAMLALRPQGLTARRA</sequence>
<feature type="transmembrane region" description="Helical" evidence="9">
    <location>
        <begin position="188"/>
        <end position="210"/>
    </location>
</feature>
<comment type="caution">
    <text evidence="10">The sequence shown here is derived from an EMBL/GenBank/DDBJ whole genome shotgun (WGS) entry which is preliminary data.</text>
</comment>
<proteinExistence type="inferred from homology"/>
<evidence type="ECO:0000256" key="6">
    <source>
        <dbReference type="ARBA" id="ARBA00022989"/>
    </source>
</evidence>
<protein>
    <submittedName>
        <fullName evidence="10">ABC transporter permease</fullName>
    </submittedName>
</protein>
<reference evidence="10 11" key="1">
    <citation type="journal article" date="2016" name="Front. Microbiol.">
        <title>Genomic Resource of Rice Seed Associated Bacteria.</title>
        <authorList>
            <person name="Midha S."/>
            <person name="Bansal K."/>
            <person name="Sharma S."/>
            <person name="Kumar N."/>
            <person name="Patil P.P."/>
            <person name="Chaudhry V."/>
            <person name="Patil P.B."/>
        </authorList>
    </citation>
    <scope>NUCLEOTIDE SEQUENCE [LARGE SCALE GENOMIC DNA]</scope>
    <source>
        <strain evidence="10 11">NS331</strain>
    </source>
</reference>
<evidence type="ECO:0000313" key="10">
    <source>
        <dbReference type="EMBL" id="KTT27576.1"/>
    </source>
</evidence>
<feature type="transmembrane region" description="Helical" evidence="9">
    <location>
        <begin position="222"/>
        <end position="247"/>
    </location>
</feature>
<dbReference type="GO" id="GO:0005886">
    <property type="term" value="C:plasma membrane"/>
    <property type="evidence" value="ECO:0007669"/>
    <property type="project" value="UniProtKB-SubCell"/>
</dbReference>
<dbReference type="AlphaFoldDB" id="A0A147HBY3"/>
<evidence type="ECO:0000256" key="4">
    <source>
        <dbReference type="ARBA" id="ARBA00022692"/>
    </source>
</evidence>
<dbReference type="PATRIC" id="fig|433924.3.peg.322"/>
<dbReference type="InterPro" id="IPR052157">
    <property type="entry name" value="BCAA_transport_permease"/>
</dbReference>
<dbReference type="Pfam" id="PF02653">
    <property type="entry name" value="BPD_transp_2"/>
    <property type="match status" value="1"/>
</dbReference>
<accession>A0A147HBY3</accession>
<evidence type="ECO:0000256" key="2">
    <source>
        <dbReference type="ARBA" id="ARBA00022448"/>
    </source>
</evidence>
<keyword evidence="2" id="KW-0813">Transport</keyword>
<feature type="transmembrane region" description="Helical" evidence="9">
    <location>
        <begin position="41"/>
        <end position="58"/>
    </location>
</feature>
<keyword evidence="7 9" id="KW-0472">Membrane</keyword>
<organism evidence="10 11">
    <name type="scientific">Pseudacidovorax intermedius</name>
    <dbReference type="NCBI Taxonomy" id="433924"/>
    <lineage>
        <taxon>Bacteria</taxon>
        <taxon>Pseudomonadati</taxon>
        <taxon>Pseudomonadota</taxon>
        <taxon>Betaproteobacteria</taxon>
        <taxon>Burkholderiales</taxon>
        <taxon>Comamonadaceae</taxon>
        <taxon>Pseudacidovorax</taxon>
    </lineage>
</organism>
<dbReference type="Proteomes" id="UP000072741">
    <property type="component" value="Unassembled WGS sequence"/>
</dbReference>
<dbReference type="CDD" id="cd06582">
    <property type="entry name" value="TM_PBP1_LivH_like"/>
    <property type="match status" value="1"/>
</dbReference>
<keyword evidence="11" id="KW-1185">Reference proteome</keyword>
<evidence type="ECO:0000256" key="9">
    <source>
        <dbReference type="SAM" id="Phobius"/>
    </source>
</evidence>
<dbReference type="PANTHER" id="PTHR11795">
    <property type="entry name" value="BRANCHED-CHAIN AMINO ACID TRANSPORT SYSTEM PERMEASE PROTEIN LIVH"/>
    <property type="match status" value="1"/>
</dbReference>
<dbReference type="PANTHER" id="PTHR11795:SF445">
    <property type="entry name" value="AMINO ACID ABC TRANSPORTER PERMEASE PROTEIN"/>
    <property type="match status" value="1"/>
</dbReference>
<dbReference type="OrthoDB" id="9807115at2"/>
<dbReference type="GO" id="GO:0022857">
    <property type="term" value="F:transmembrane transporter activity"/>
    <property type="evidence" value="ECO:0007669"/>
    <property type="project" value="InterPro"/>
</dbReference>
<feature type="transmembrane region" description="Helical" evidence="9">
    <location>
        <begin position="259"/>
        <end position="276"/>
    </location>
</feature>